<keyword evidence="3 4" id="KW-0418">Kinase</keyword>
<gene>
    <name evidence="5" type="ORF">ACFSCZ_15620</name>
</gene>
<evidence type="ECO:0000256" key="1">
    <source>
        <dbReference type="ARBA" id="ARBA00006284"/>
    </source>
</evidence>
<evidence type="ECO:0000256" key="2">
    <source>
        <dbReference type="ARBA" id="ARBA00022679"/>
    </source>
</evidence>
<dbReference type="PANTHER" id="PTHR21599:SF0">
    <property type="entry name" value="GLYCERATE KINASE"/>
    <property type="match status" value="1"/>
</dbReference>
<dbReference type="PANTHER" id="PTHR21599">
    <property type="entry name" value="GLYCERATE KINASE"/>
    <property type="match status" value="1"/>
</dbReference>
<comment type="caution">
    <text evidence="5">The sequence shown here is derived from an EMBL/GenBank/DDBJ whole genome shotgun (WGS) entry which is preliminary data.</text>
</comment>
<comment type="similarity">
    <text evidence="1 4">Belongs to the glycerate kinase type-1 family.</text>
</comment>
<evidence type="ECO:0000313" key="5">
    <source>
        <dbReference type="EMBL" id="MFD1708151.1"/>
    </source>
</evidence>
<dbReference type="NCBIfam" id="TIGR00045">
    <property type="entry name" value="glycerate kinase"/>
    <property type="match status" value="1"/>
</dbReference>
<dbReference type="InterPro" id="IPR004381">
    <property type="entry name" value="Glycerate_kinase"/>
</dbReference>
<evidence type="ECO:0000256" key="3">
    <source>
        <dbReference type="ARBA" id="ARBA00022777"/>
    </source>
</evidence>
<dbReference type="RefSeq" id="WP_380775126.1">
    <property type="nucleotide sequence ID" value="NZ_JBHUEO010000059.1"/>
</dbReference>
<dbReference type="PIRSF" id="PIRSF006078">
    <property type="entry name" value="GlxK"/>
    <property type="match status" value="1"/>
</dbReference>
<organism evidence="5 6">
    <name type="scientific">Siminovitchia sediminis</name>
    <dbReference type="NCBI Taxonomy" id="1274353"/>
    <lineage>
        <taxon>Bacteria</taxon>
        <taxon>Bacillati</taxon>
        <taxon>Bacillota</taxon>
        <taxon>Bacilli</taxon>
        <taxon>Bacillales</taxon>
        <taxon>Bacillaceae</taxon>
        <taxon>Siminovitchia</taxon>
    </lineage>
</organism>
<dbReference type="Gene3D" id="3.40.50.10350">
    <property type="entry name" value="Glycerate kinase, domain 1"/>
    <property type="match status" value="1"/>
</dbReference>
<name>A0ABW4KLA9_9BACI</name>
<dbReference type="EMBL" id="JBHUEO010000059">
    <property type="protein sequence ID" value="MFD1708151.1"/>
    <property type="molecule type" value="Genomic_DNA"/>
</dbReference>
<dbReference type="GO" id="GO:0016301">
    <property type="term" value="F:kinase activity"/>
    <property type="evidence" value="ECO:0007669"/>
    <property type="project" value="UniProtKB-KW"/>
</dbReference>
<keyword evidence="6" id="KW-1185">Reference proteome</keyword>
<dbReference type="InterPro" id="IPR018197">
    <property type="entry name" value="Glycerate_kinase_RE-like"/>
</dbReference>
<dbReference type="Pfam" id="PF02595">
    <property type="entry name" value="Gly_kinase"/>
    <property type="match status" value="1"/>
</dbReference>
<protein>
    <submittedName>
        <fullName evidence="5">Glycerate kinase</fullName>
    </submittedName>
</protein>
<dbReference type="InterPro" id="IPR018193">
    <property type="entry name" value="Glyc_kinase_flavodox-like_fold"/>
</dbReference>
<dbReference type="InterPro" id="IPR036129">
    <property type="entry name" value="Glycerate_kinase_sf"/>
</dbReference>
<reference evidence="6" key="1">
    <citation type="journal article" date="2019" name="Int. J. Syst. Evol. Microbiol.">
        <title>The Global Catalogue of Microorganisms (GCM) 10K type strain sequencing project: providing services to taxonomists for standard genome sequencing and annotation.</title>
        <authorList>
            <consortium name="The Broad Institute Genomics Platform"/>
            <consortium name="The Broad Institute Genome Sequencing Center for Infectious Disease"/>
            <person name="Wu L."/>
            <person name="Ma J."/>
        </authorList>
    </citation>
    <scope>NUCLEOTIDE SEQUENCE [LARGE SCALE GENOMIC DNA]</scope>
    <source>
        <strain evidence="6">CGMCC 1.12295</strain>
    </source>
</reference>
<evidence type="ECO:0000256" key="4">
    <source>
        <dbReference type="PIRNR" id="PIRNR006078"/>
    </source>
</evidence>
<dbReference type="Proteomes" id="UP001597301">
    <property type="component" value="Unassembled WGS sequence"/>
</dbReference>
<dbReference type="SUPFAM" id="SSF110738">
    <property type="entry name" value="Glycerate kinase I"/>
    <property type="match status" value="1"/>
</dbReference>
<dbReference type="Gene3D" id="3.90.1510.10">
    <property type="entry name" value="Glycerate kinase, domain 2"/>
    <property type="match status" value="1"/>
</dbReference>
<accession>A0ABW4KLA9</accession>
<sequence length="385" mass="40487">MKIVIATDSFKGSASSLEVAGYLENGIRRVLPDAEVTKLPLADGGEGTVDALVAALDGKYVECEVTGPLGEKVTAKFGLVGHRTAVIEMAEASGLPLIERKERDPFKTTTYGTGELIKAALDHGVDEILIGIGGSATNDGGAGMAQALGVSFKTSLNKEIGFGAKALENIQQIDISGLDPRLKATKITVLSDVTNPLCGETGASYIYGPQKGATQKDVQELDALLQRYGEQLESTLGKNIMNVEGAGAAGGLGAGLIAFCEAKLESGIEKVLDIIKLEDYVRGADLVITGEGKMDFQSVQGKAPIGVAKVAQKHHVPVVAVVGAEGYKIQEVYDHGIDLVVDIINKPMTLEEAMINVAPLTENAGGKIVRAYLLRKSVKEEEEKV</sequence>
<keyword evidence="2 4" id="KW-0808">Transferase</keyword>
<evidence type="ECO:0000313" key="6">
    <source>
        <dbReference type="Proteomes" id="UP001597301"/>
    </source>
</evidence>
<proteinExistence type="inferred from homology"/>